<dbReference type="Proteomes" id="UP000615026">
    <property type="component" value="Unassembled WGS sequence"/>
</dbReference>
<sequence>MNEQKTLPPFNLRTLEMYLVAIILGAAAGWGYWWTSQQSYPPEDVIPVQSFELSDAIATLKSSLPPELSAVLTVQPQAYWVNVVNQQETLIPQPLALDTQSSPEERLTTALETLLVGSVKIDNAFTAIPKGTQLMSLSMNDRGIYIDLSQEFAGGGGSSSMIYRVAQVIYTSTSLDPDAAVYLSVGGHMISDTYPLGGEGLVLDQPVTRETFAKDFQGF</sequence>
<dbReference type="AlphaFoldDB" id="A0A928ZWD5"/>
<protein>
    <submittedName>
        <fullName evidence="3">GerMN domain-containing protein</fullName>
    </submittedName>
</protein>
<dbReference type="EMBL" id="JADEXP010000190">
    <property type="protein sequence ID" value="MBE9068667.1"/>
    <property type="molecule type" value="Genomic_DNA"/>
</dbReference>
<feature type="domain" description="GerMN" evidence="2">
    <location>
        <begin position="107"/>
        <end position="194"/>
    </location>
</feature>
<feature type="transmembrane region" description="Helical" evidence="1">
    <location>
        <begin position="15"/>
        <end position="34"/>
    </location>
</feature>
<name>A0A928ZWD5_LEPEC</name>
<evidence type="ECO:0000259" key="2">
    <source>
        <dbReference type="SMART" id="SM00909"/>
    </source>
</evidence>
<dbReference type="SMART" id="SM00909">
    <property type="entry name" value="Germane"/>
    <property type="match status" value="1"/>
</dbReference>
<evidence type="ECO:0000313" key="4">
    <source>
        <dbReference type="Proteomes" id="UP000615026"/>
    </source>
</evidence>
<keyword evidence="4" id="KW-1185">Reference proteome</keyword>
<dbReference type="Pfam" id="PF10646">
    <property type="entry name" value="Germane"/>
    <property type="match status" value="1"/>
</dbReference>
<organism evidence="3 4">
    <name type="scientific">Leptolyngbya cf. ectocarpi LEGE 11479</name>
    <dbReference type="NCBI Taxonomy" id="1828722"/>
    <lineage>
        <taxon>Bacteria</taxon>
        <taxon>Bacillati</taxon>
        <taxon>Cyanobacteriota</taxon>
        <taxon>Cyanophyceae</taxon>
        <taxon>Leptolyngbyales</taxon>
        <taxon>Leptolyngbyaceae</taxon>
        <taxon>Leptolyngbya group</taxon>
        <taxon>Leptolyngbya</taxon>
    </lineage>
</organism>
<keyword evidence="1" id="KW-0472">Membrane</keyword>
<keyword evidence="1" id="KW-0812">Transmembrane</keyword>
<keyword evidence="1" id="KW-1133">Transmembrane helix</keyword>
<evidence type="ECO:0000256" key="1">
    <source>
        <dbReference type="SAM" id="Phobius"/>
    </source>
</evidence>
<gene>
    <name evidence="3" type="ORF">IQ260_18640</name>
</gene>
<evidence type="ECO:0000313" key="3">
    <source>
        <dbReference type="EMBL" id="MBE9068667.1"/>
    </source>
</evidence>
<dbReference type="RefSeq" id="WP_193994604.1">
    <property type="nucleotide sequence ID" value="NZ_JADEXP010000190.1"/>
</dbReference>
<reference evidence="3" key="1">
    <citation type="submission" date="2020-10" db="EMBL/GenBank/DDBJ databases">
        <authorList>
            <person name="Castelo-Branco R."/>
            <person name="Eusebio N."/>
            <person name="Adriana R."/>
            <person name="Vieira A."/>
            <person name="Brugerolle De Fraissinette N."/>
            <person name="Rezende De Castro R."/>
            <person name="Schneider M.P."/>
            <person name="Vasconcelos V."/>
            <person name="Leao P.N."/>
        </authorList>
    </citation>
    <scope>NUCLEOTIDE SEQUENCE</scope>
    <source>
        <strain evidence="3">LEGE 11479</strain>
    </source>
</reference>
<proteinExistence type="predicted"/>
<accession>A0A928ZWD5</accession>
<comment type="caution">
    <text evidence="3">The sequence shown here is derived from an EMBL/GenBank/DDBJ whole genome shotgun (WGS) entry which is preliminary data.</text>
</comment>
<dbReference type="InterPro" id="IPR019606">
    <property type="entry name" value="GerMN"/>
</dbReference>